<dbReference type="KEGG" id="kbs:EPA93_08180"/>
<evidence type="ECO:0000313" key="6">
    <source>
        <dbReference type="EMBL" id="QBD75984.1"/>
    </source>
</evidence>
<evidence type="ECO:0000256" key="4">
    <source>
        <dbReference type="PROSITE-ProRule" id="PRU00335"/>
    </source>
</evidence>
<dbReference type="GO" id="GO:0003677">
    <property type="term" value="F:DNA binding"/>
    <property type="evidence" value="ECO:0007669"/>
    <property type="project" value="UniProtKB-UniRule"/>
</dbReference>
<dbReference type="InterPro" id="IPR023772">
    <property type="entry name" value="DNA-bd_HTH_TetR-type_CS"/>
</dbReference>
<dbReference type="InterPro" id="IPR009057">
    <property type="entry name" value="Homeodomain-like_sf"/>
</dbReference>
<dbReference type="InterPro" id="IPR001647">
    <property type="entry name" value="HTH_TetR"/>
</dbReference>
<evidence type="ECO:0000256" key="3">
    <source>
        <dbReference type="ARBA" id="ARBA00023163"/>
    </source>
</evidence>
<dbReference type="PANTHER" id="PTHR47506:SF1">
    <property type="entry name" value="HTH-TYPE TRANSCRIPTIONAL REGULATOR YJDC"/>
    <property type="match status" value="1"/>
</dbReference>
<dbReference type="SUPFAM" id="SSF46689">
    <property type="entry name" value="Homeodomain-like"/>
    <property type="match status" value="1"/>
</dbReference>
<evidence type="ECO:0000313" key="7">
    <source>
        <dbReference type="Proteomes" id="UP000290365"/>
    </source>
</evidence>
<keyword evidence="1" id="KW-0805">Transcription regulation</keyword>
<keyword evidence="2 4" id="KW-0238">DNA-binding</keyword>
<evidence type="ECO:0000256" key="1">
    <source>
        <dbReference type="ARBA" id="ARBA00023015"/>
    </source>
</evidence>
<feature type="DNA-binding region" description="H-T-H motif" evidence="4">
    <location>
        <begin position="36"/>
        <end position="55"/>
    </location>
</feature>
<dbReference type="PRINTS" id="PR00455">
    <property type="entry name" value="HTHTETR"/>
</dbReference>
<dbReference type="Proteomes" id="UP000290365">
    <property type="component" value="Chromosome"/>
</dbReference>
<dbReference type="EMBL" id="CP035758">
    <property type="protein sequence ID" value="QBD75984.1"/>
    <property type="molecule type" value="Genomic_DNA"/>
</dbReference>
<dbReference type="Gene3D" id="1.10.10.60">
    <property type="entry name" value="Homeodomain-like"/>
    <property type="match status" value="1"/>
</dbReference>
<sequence length="197" mass="22115">MPRPASENRRIRDERQEHILRAAAGLFARKGLMATTIAEIAATAQVSHGLAYHYFASKEEIFRLLVMRAMQGTERVVHEAHVREGTVSERLRWLISEMIDGARRSANYMLIVQQAIISEAVSAEVRELVLQGAQNSLDLLSELFREGQDNDEIISGDARQLAMLLLSCVQGIVAGAVMPFKQPDIEAETMLRLFLKR</sequence>
<dbReference type="PANTHER" id="PTHR47506">
    <property type="entry name" value="TRANSCRIPTIONAL REGULATORY PROTEIN"/>
    <property type="match status" value="1"/>
</dbReference>
<protein>
    <submittedName>
        <fullName evidence="6">TetR/AcrR family transcriptional regulator</fullName>
    </submittedName>
</protein>
<reference evidence="6 7" key="1">
    <citation type="submission" date="2019-01" db="EMBL/GenBank/DDBJ databases">
        <title>Ktedonosporobacter rubrisoli SCAWS-G2.</title>
        <authorList>
            <person name="Huang Y."/>
            <person name="Yan B."/>
        </authorList>
    </citation>
    <scope>NUCLEOTIDE SEQUENCE [LARGE SCALE GENOMIC DNA]</scope>
    <source>
        <strain evidence="6 7">SCAWS-G2</strain>
    </source>
</reference>
<dbReference type="Gene3D" id="1.10.357.10">
    <property type="entry name" value="Tetracycline Repressor, domain 2"/>
    <property type="match status" value="1"/>
</dbReference>
<dbReference type="OrthoDB" id="160736at2"/>
<dbReference type="PROSITE" id="PS50977">
    <property type="entry name" value="HTH_TETR_2"/>
    <property type="match status" value="1"/>
</dbReference>
<keyword evidence="3" id="KW-0804">Transcription</keyword>
<gene>
    <name evidence="6" type="ORF">EPA93_08180</name>
</gene>
<dbReference type="RefSeq" id="WP_129886580.1">
    <property type="nucleotide sequence ID" value="NZ_CP035758.1"/>
</dbReference>
<accession>A0A4P6JLC2</accession>
<dbReference type="Pfam" id="PF00440">
    <property type="entry name" value="TetR_N"/>
    <property type="match status" value="1"/>
</dbReference>
<keyword evidence="7" id="KW-1185">Reference proteome</keyword>
<dbReference type="SUPFAM" id="SSF48498">
    <property type="entry name" value="Tetracyclin repressor-like, C-terminal domain"/>
    <property type="match status" value="1"/>
</dbReference>
<evidence type="ECO:0000256" key="2">
    <source>
        <dbReference type="ARBA" id="ARBA00023125"/>
    </source>
</evidence>
<dbReference type="AlphaFoldDB" id="A0A4P6JLC2"/>
<evidence type="ECO:0000259" key="5">
    <source>
        <dbReference type="PROSITE" id="PS50977"/>
    </source>
</evidence>
<name>A0A4P6JLC2_KTERU</name>
<proteinExistence type="predicted"/>
<feature type="domain" description="HTH tetR-type" evidence="5">
    <location>
        <begin position="13"/>
        <end position="73"/>
    </location>
</feature>
<organism evidence="6 7">
    <name type="scientific">Ktedonosporobacter rubrisoli</name>
    <dbReference type="NCBI Taxonomy" id="2509675"/>
    <lineage>
        <taxon>Bacteria</taxon>
        <taxon>Bacillati</taxon>
        <taxon>Chloroflexota</taxon>
        <taxon>Ktedonobacteria</taxon>
        <taxon>Ktedonobacterales</taxon>
        <taxon>Ktedonosporobacteraceae</taxon>
        <taxon>Ktedonosporobacter</taxon>
    </lineage>
</organism>
<dbReference type="InterPro" id="IPR036271">
    <property type="entry name" value="Tet_transcr_reg_TetR-rel_C_sf"/>
</dbReference>
<dbReference type="PROSITE" id="PS01081">
    <property type="entry name" value="HTH_TETR_1"/>
    <property type="match status" value="1"/>
</dbReference>